<dbReference type="GO" id="GO:0015031">
    <property type="term" value="P:protein transport"/>
    <property type="evidence" value="ECO:0007669"/>
    <property type="project" value="UniProtKB-KW"/>
</dbReference>
<name>A0AAD7PRW0_QUISA</name>
<evidence type="ECO:0000313" key="5">
    <source>
        <dbReference type="EMBL" id="KAJ7964605.1"/>
    </source>
</evidence>
<evidence type="ECO:0000256" key="1">
    <source>
        <dbReference type="ARBA" id="ARBA00010394"/>
    </source>
</evidence>
<gene>
    <name evidence="5" type="ORF">O6P43_014394</name>
</gene>
<dbReference type="InterPro" id="IPR000225">
    <property type="entry name" value="Armadillo"/>
</dbReference>
<dbReference type="InterPro" id="IPR016024">
    <property type="entry name" value="ARM-type_fold"/>
</dbReference>
<dbReference type="KEGG" id="qsa:O6P43_014394"/>
<keyword evidence="2" id="KW-0813">Transport</keyword>
<comment type="similarity">
    <text evidence="1">Belongs to the importin alpha family.</text>
</comment>
<organism evidence="5 6">
    <name type="scientific">Quillaja saponaria</name>
    <name type="common">Soap bark tree</name>
    <dbReference type="NCBI Taxonomy" id="32244"/>
    <lineage>
        <taxon>Eukaryota</taxon>
        <taxon>Viridiplantae</taxon>
        <taxon>Streptophyta</taxon>
        <taxon>Embryophyta</taxon>
        <taxon>Tracheophyta</taxon>
        <taxon>Spermatophyta</taxon>
        <taxon>Magnoliopsida</taxon>
        <taxon>eudicotyledons</taxon>
        <taxon>Gunneridae</taxon>
        <taxon>Pentapetalae</taxon>
        <taxon>rosids</taxon>
        <taxon>fabids</taxon>
        <taxon>Fabales</taxon>
        <taxon>Quillajaceae</taxon>
        <taxon>Quillaja</taxon>
    </lineage>
</organism>
<protein>
    <submittedName>
        <fullName evidence="5">Importin subunit alpha</fullName>
    </submittedName>
</protein>
<dbReference type="Proteomes" id="UP001163823">
    <property type="component" value="Chromosome 6"/>
</dbReference>
<dbReference type="Gene3D" id="1.25.10.10">
    <property type="entry name" value="Leucine-rich Repeat Variant"/>
    <property type="match status" value="1"/>
</dbReference>
<evidence type="ECO:0000256" key="2">
    <source>
        <dbReference type="ARBA" id="ARBA00022448"/>
    </source>
</evidence>
<reference evidence="5" key="1">
    <citation type="journal article" date="2023" name="Science">
        <title>Elucidation of the pathway for biosynthesis of saponin adjuvants from the soapbark tree.</title>
        <authorList>
            <person name="Reed J."/>
            <person name="Orme A."/>
            <person name="El-Demerdash A."/>
            <person name="Owen C."/>
            <person name="Martin L.B.B."/>
            <person name="Misra R.C."/>
            <person name="Kikuchi S."/>
            <person name="Rejzek M."/>
            <person name="Martin A.C."/>
            <person name="Harkess A."/>
            <person name="Leebens-Mack J."/>
            <person name="Louveau T."/>
            <person name="Stephenson M.J."/>
            <person name="Osbourn A."/>
        </authorList>
    </citation>
    <scope>NUCLEOTIDE SEQUENCE</scope>
    <source>
        <strain evidence="5">S10</strain>
    </source>
</reference>
<dbReference type="PANTHER" id="PTHR23316">
    <property type="entry name" value="IMPORTIN ALPHA"/>
    <property type="match status" value="1"/>
</dbReference>
<dbReference type="InterPro" id="IPR011989">
    <property type="entry name" value="ARM-like"/>
</dbReference>
<dbReference type="SUPFAM" id="SSF48371">
    <property type="entry name" value="ARM repeat"/>
    <property type="match status" value="1"/>
</dbReference>
<sequence>MTRLDHRQNNLQSMEEKRKFQRESILSIKEYDKTLNVEQELKEVVGDPQYNRFDTLQGIDITSSLSIENVAKIRFLLSTDNPPTDKIIASGVVPQLIKFLGEKCNLRYQLEAAGALLGIVSGTLQQANAVVELGGVPIFVQLLRNDHLKNRAVLALGSIAILSPGFRDHVLGQGCLVPLLAILMKHSEPSMLGEVNMLQNACRTLAILCFGIPPPPFDQVKHALPTLQKLIHLEPSGALLEVCQDACVALFCLSNGPVDQIQAVIDANILERLVMLLSHAPKEIVDPLLRIVGNILRGSDSQM</sequence>
<dbReference type="Pfam" id="PF00514">
    <property type="entry name" value="Arm"/>
    <property type="match status" value="1"/>
</dbReference>
<keyword evidence="4" id="KW-0653">Protein transport</keyword>
<comment type="caution">
    <text evidence="5">The sequence shown here is derived from an EMBL/GenBank/DDBJ whole genome shotgun (WGS) entry which is preliminary data.</text>
</comment>
<evidence type="ECO:0000256" key="3">
    <source>
        <dbReference type="ARBA" id="ARBA00022737"/>
    </source>
</evidence>
<keyword evidence="3" id="KW-0677">Repeat</keyword>
<accession>A0AAD7PRW0</accession>
<dbReference type="AlphaFoldDB" id="A0AAD7PRW0"/>
<dbReference type="SMART" id="SM00185">
    <property type="entry name" value="ARM"/>
    <property type="match status" value="4"/>
</dbReference>
<keyword evidence="6" id="KW-1185">Reference proteome</keyword>
<proteinExistence type="inferred from homology"/>
<evidence type="ECO:0000313" key="6">
    <source>
        <dbReference type="Proteomes" id="UP001163823"/>
    </source>
</evidence>
<dbReference type="EMBL" id="JARAOO010000006">
    <property type="protein sequence ID" value="KAJ7964605.1"/>
    <property type="molecule type" value="Genomic_DNA"/>
</dbReference>
<evidence type="ECO:0000256" key="4">
    <source>
        <dbReference type="ARBA" id="ARBA00022927"/>
    </source>
</evidence>